<dbReference type="GO" id="GO:0046872">
    <property type="term" value="F:metal ion binding"/>
    <property type="evidence" value="ECO:0007669"/>
    <property type="project" value="UniProtKB-UniRule"/>
</dbReference>
<dbReference type="CDD" id="cd06164">
    <property type="entry name" value="S2P-M50_SpoIVFB_CBS"/>
    <property type="match status" value="1"/>
</dbReference>
<dbReference type="Pfam" id="PF02163">
    <property type="entry name" value="Peptidase_M50"/>
    <property type="match status" value="1"/>
</dbReference>
<evidence type="ECO:0000256" key="10">
    <source>
        <dbReference type="ARBA" id="ARBA00022989"/>
    </source>
</evidence>
<feature type="transmembrane region" description="Helical" evidence="14">
    <location>
        <begin position="208"/>
        <end position="228"/>
    </location>
</feature>
<gene>
    <name evidence="19" type="ORF">UM93_04315</name>
</gene>
<dbReference type="InterPro" id="IPR016483">
    <property type="entry name" value="UCP006404_Pept_M50_CBS"/>
</dbReference>
<keyword evidence="13 14" id="KW-0472">Membrane</keyword>
<dbReference type="GO" id="GO:0008237">
    <property type="term" value="F:metallopeptidase activity"/>
    <property type="evidence" value="ECO:0007669"/>
    <property type="project" value="UniProtKB-UniRule"/>
</dbReference>
<comment type="cofactor">
    <cofactor evidence="14 16">
        <name>Zn(2+)</name>
        <dbReference type="ChEBI" id="CHEBI:29105"/>
    </cofactor>
    <text evidence="14 16">Binds 1 zinc ion per subunit.</text>
</comment>
<dbReference type="STRING" id="1618207.UM93_04315"/>
<feature type="transmembrane region" description="Helical" evidence="14">
    <location>
        <begin position="62"/>
        <end position="81"/>
    </location>
</feature>
<keyword evidence="6 14" id="KW-0479">Metal-binding</keyword>
<feature type="compositionally biased region" description="Polar residues" evidence="17">
    <location>
        <begin position="1"/>
        <end position="12"/>
    </location>
</feature>
<feature type="transmembrane region" description="Helical" evidence="14">
    <location>
        <begin position="122"/>
        <end position="143"/>
    </location>
</feature>
<feature type="transmembrane region" description="Helical" evidence="14">
    <location>
        <begin position="234"/>
        <end position="255"/>
    </location>
</feature>
<keyword evidence="20" id="KW-1185">Reference proteome</keyword>
<protein>
    <recommendedName>
        <fullName evidence="14">Zinc metalloprotease</fullName>
    </recommendedName>
</protein>
<reference evidence="19 20" key="1">
    <citation type="journal article" date="2015" name="Genome Announc.">
        <title>Complete Genome Sequencing of Protease-Producing Novel Arthrobacter sp. Strain IHBB 11108 Using PacBio Single-Molecule Real-Time Sequencing Technology.</title>
        <authorList>
            <person name="Kiran S."/>
            <person name="Swarnkar M.K."/>
            <person name="Pal M."/>
            <person name="Thakur R."/>
            <person name="Tewari R."/>
            <person name="Singh A.K."/>
            <person name="Gulati A."/>
        </authorList>
    </citation>
    <scope>NUCLEOTIDE SEQUENCE [LARGE SCALE GENOMIC DNA]</scope>
    <source>
        <strain evidence="19 20">IHBB 11108</strain>
    </source>
</reference>
<dbReference type="PANTHER" id="PTHR39188:SF3">
    <property type="entry name" value="STAGE IV SPORULATION PROTEIN FB"/>
    <property type="match status" value="1"/>
</dbReference>
<feature type="binding site" evidence="16">
    <location>
        <position position="82"/>
    </location>
    <ligand>
        <name>Zn(2+)</name>
        <dbReference type="ChEBI" id="CHEBI:29105"/>
        <note>catalytic</note>
    </ligand>
</feature>
<feature type="transmembrane region" description="Helical" evidence="14">
    <location>
        <begin position="27"/>
        <end position="50"/>
    </location>
</feature>
<dbReference type="HOGENOM" id="CLU_037123_1_0_11"/>
<dbReference type="PATRIC" id="fig|1618207.4.peg.878"/>
<feature type="domain" description="Peptidase M50" evidence="18">
    <location>
        <begin position="71"/>
        <end position="218"/>
    </location>
</feature>
<evidence type="ECO:0000256" key="2">
    <source>
        <dbReference type="ARBA" id="ARBA00007931"/>
    </source>
</evidence>
<keyword evidence="7" id="KW-0677">Repeat</keyword>
<feature type="transmembrane region" description="Helical" evidence="14">
    <location>
        <begin position="155"/>
        <end position="177"/>
    </location>
</feature>
<evidence type="ECO:0000313" key="19">
    <source>
        <dbReference type="EMBL" id="AJT40928.1"/>
    </source>
</evidence>
<proteinExistence type="inferred from homology"/>
<evidence type="ECO:0000256" key="13">
    <source>
        <dbReference type="ARBA" id="ARBA00023136"/>
    </source>
</evidence>
<evidence type="ECO:0000256" key="15">
    <source>
        <dbReference type="PIRSR" id="PIRSR006404-1"/>
    </source>
</evidence>
<dbReference type="GO" id="GO:0006508">
    <property type="term" value="P:proteolysis"/>
    <property type="evidence" value="ECO:0007669"/>
    <property type="project" value="UniProtKB-KW"/>
</dbReference>
<dbReference type="KEGG" id="ari:UM93_04315"/>
<keyword evidence="3 14" id="KW-1003">Cell membrane</keyword>
<evidence type="ECO:0000256" key="6">
    <source>
        <dbReference type="ARBA" id="ARBA00022723"/>
    </source>
</evidence>
<keyword evidence="8 14" id="KW-0378">Hydrolase</keyword>
<keyword evidence="11 14" id="KW-0482">Metalloprotease</keyword>
<evidence type="ECO:0000256" key="1">
    <source>
        <dbReference type="ARBA" id="ARBA00004651"/>
    </source>
</evidence>
<keyword evidence="10 14" id="KW-1133">Transmembrane helix</keyword>
<evidence type="ECO:0000256" key="16">
    <source>
        <dbReference type="PIRSR" id="PIRSR006404-2"/>
    </source>
</evidence>
<evidence type="ECO:0000256" key="8">
    <source>
        <dbReference type="ARBA" id="ARBA00022801"/>
    </source>
</evidence>
<comment type="subcellular location">
    <subcellularLocation>
        <location evidence="1 14">Cell membrane</location>
        <topology evidence="1 14">Multi-pass membrane protein</topology>
    </subcellularLocation>
</comment>
<evidence type="ECO:0000256" key="4">
    <source>
        <dbReference type="ARBA" id="ARBA00022670"/>
    </source>
</evidence>
<feature type="region of interest" description="Disordered" evidence="17">
    <location>
        <begin position="1"/>
        <end position="20"/>
    </location>
</feature>
<dbReference type="AlphaFoldDB" id="A0A0D4BX75"/>
<dbReference type="PANTHER" id="PTHR39188">
    <property type="entry name" value="MEMBRANE-ASSOCIATED ZINC METALLOPROTEASE M50B"/>
    <property type="match status" value="1"/>
</dbReference>
<dbReference type="OrthoDB" id="9781963at2"/>
<evidence type="ECO:0000259" key="18">
    <source>
        <dbReference type="Pfam" id="PF02163"/>
    </source>
</evidence>
<evidence type="ECO:0000256" key="3">
    <source>
        <dbReference type="ARBA" id="ARBA00022475"/>
    </source>
</evidence>
<comment type="similarity">
    <text evidence="2 14">Belongs to the peptidase M50B family.</text>
</comment>
<accession>A0A0D4BX75</accession>
<dbReference type="Proteomes" id="UP000061839">
    <property type="component" value="Chromosome"/>
</dbReference>
<dbReference type="GO" id="GO:0005886">
    <property type="term" value="C:plasma membrane"/>
    <property type="evidence" value="ECO:0007669"/>
    <property type="project" value="UniProtKB-SubCell"/>
</dbReference>
<evidence type="ECO:0000256" key="9">
    <source>
        <dbReference type="ARBA" id="ARBA00022833"/>
    </source>
</evidence>
<keyword evidence="4 14" id="KW-0645">Protease</keyword>
<organism evidence="19 20">
    <name type="scientific">Psychromicrobium lacuslunae</name>
    <dbReference type="NCBI Taxonomy" id="1618207"/>
    <lineage>
        <taxon>Bacteria</taxon>
        <taxon>Bacillati</taxon>
        <taxon>Actinomycetota</taxon>
        <taxon>Actinomycetes</taxon>
        <taxon>Micrococcales</taxon>
        <taxon>Micrococcaceae</taxon>
        <taxon>Psychromicrobium</taxon>
    </lineage>
</organism>
<name>A0A0D4BX75_9MICC</name>
<keyword evidence="9 14" id="KW-0862">Zinc</keyword>
<feature type="active site" evidence="15">
    <location>
        <position position="83"/>
    </location>
</feature>
<feature type="binding site" evidence="16">
    <location>
        <position position="86"/>
    </location>
    <ligand>
        <name>Zn(2+)</name>
        <dbReference type="ChEBI" id="CHEBI:29105"/>
        <note>catalytic</note>
    </ligand>
</feature>
<evidence type="ECO:0000256" key="7">
    <source>
        <dbReference type="ARBA" id="ARBA00022737"/>
    </source>
</evidence>
<dbReference type="InterPro" id="IPR008915">
    <property type="entry name" value="Peptidase_M50"/>
</dbReference>
<evidence type="ECO:0000256" key="14">
    <source>
        <dbReference type="PIRNR" id="PIRNR006404"/>
    </source>
</evidence>
<keyword evidence="5 14" id="KW-0812">Transmembrane</keyword>
<dbReference type="RefSeq" id="WP_045073893.1">
    <property type="nucleotide sequence ID" value="NZ_CP011005.1"/>
</dbReference>
<evidence type="ECO:0000256" key="17">
    <source>
        <dbReference type="SAM" id="MobiDB-lite"/>
    </source>
</evidence>
<dbReference type="PIRSF" id="PIRSF006404">
    <property type="entry name" value="UCP006404_Pept_M50_CBS"/>
    <property type="match status" value="1"/>
</dbReference>
<evidence type="ECO:0000256" key="5">
    <source>
        <dbReference type="ARBA" id="ARBA00022692"/>
    </source>
</evidence>
<feature type="binding site" evidence="16">
    <location>
        <position position="183"/>
    </location>
    <ligand>
        <name>Zn(2+)</name>
        <dbReference type="ChEBI" id="CHEBI:29105"/>
        <note>catalytic</note>
    </ligand>
</feature>
<evidence type="ECO:0000256" key="11">
    <source>
        <dbReference type="ARBA" id="ARBA00023049"/>
    </source>
</evidence>
<evidence type="ECO:0000256" key="12">
    <source>
        <dbReference type="ARBA" id="ARBA00023122"/>
    </source>
</evidence>
<dbReference type="EMBL" id="CP011005">
    <property type="protein sequence ID" value="AJT40928.1"/>
    <property type="molecule type" value="Genomic_DNA"/>
</dbReference>
<keyword evidence="12" id="KW-0129">CBS domain</keyword>
<sequence>MSDLNSQQQPAQTGPPARREGIPLGRIAGIPIILAYSWFLIAAFTVLVFGPVISVAFPTLGFGAYGVAFVYALLLLFSVLIHELAHALVAKGYGWPTQKIVLNLWGGHTQFENFTATPGRSLVVAFSGPVANFVLAGLGWLLVLSLPPASSVSFALANALANIFVWANFLIGAFNILPGLPLDGGRLVESIVWKITGSQEKGTVAAGWAGRVVVVLLLIFTLGVPFALGQSLNIQTALFSLFIAGFLWVGASQAISTARMRLRLPDISAGKLCSPAIGMPDDVSVGQVLSMLSRNAGVSVILTLKDGRPAYLVDPLTLATVPMTAAASTPATAVSHPLPAGGYVPENASGQELIQYLAQLSGSEYAVTDSRHQVMGLLRQQVVVAAMTGRNLPNS</sequence>
<evidence type="ECO:0000313" key="20">
    <source>
        <dbReference type="Proteomes" id="UP000061839"/>
    </source>
</evidence>